<evidence type="ECO:0000256" key="7">
    <source>
        <dbReference type="SAM" id="SignalP"/>
    </source>
</evidence>
<dbReference type="SUPFAM" id="SSF51695">
    <property type="entry name" value="PLC-like phosphodiesterases"/>
    <property type="match status" value="1"/>
</dbReference>
<evidence type="ECO:0000256" key="2">
    <source>
        <dbReference type="ARBA" id="ARBA00012247"/>
    </source>
</evidence>
<gene>
    <name evidence="9" type="ORF">GCM10007924_31150</name>
</gene>
<dbReference type="PANTHER" id="PTHR43620">
    <property type="entry name" value="GLYCEROPHOSPHORYL DIESTER PHOSPHODIESTERASE"/>
    <property type="match status" value="1"/>
</dbReference>
<dbReference type="EC" id="3.1.4.46" evidence="2"/>
<dbReference type="EMBL" id="BSNF01000010">
    <property type="protein sequence ID" value="GLQ07893.1"/>
    <property type="molecule type" value="Genomic_DNA"/>
</dbReference>
<organism evidence="9 10">
    <name type="scientific">Sneathiella chinensis</name>
    <dbReference type="NCBI Taxonomy" id="349750"/>
    <lineage>
        <taxon>Bacteria</taxon>
        <taxon>Pseudomonadati</taxon>
        <taxon>Pseudomonadota</taxon>
        <taxon>Alphaproteobacteria</taxon>
        <taxon>Sneathiellales</taxon>
        <taxon>Sneathiellaceae</taxon>
        <taxon>Sneathiella</taxon>
    </lineage>
</organism>
<dbReference type="InterPro" id="IPR030395">
    <property type="entry name" value="GP_PDE_dom"/>
</dbReference>
<keyword evidence="10" id="KW-1185">Reference proteome</keyword>
<name>A0ABQ5U9N4_9PROT</name>
<evidence type="ECO:0000259" key="8">
    <source>
        <dbReference type="PROSITE" id="PS51704"/>
    </source>
</evidence>
<evidence type="ECO:0000256" key="6">
    <source>
        <dbReference type="ARBA" id="ARBA00047512"/>
    </source>
</evidence>
<evidence type="ECO:0000256" key="1">
    <source>
        <dbReference type="ARBA" id="ARBA00007277"/>
    </source>
</evidence>
<proteinExistence type="inferred from homology"/>
<feature type="signal peptide" evidence="7">
    <location>
        <begin position="1"/>
        <end position="31"/>
    </location>
</feature>
<feature type="domain" description="GP-PDE" evidence="8">
    <location>
        <begin position="71"/>
        <end position="395"/>
    </location>
</feature>
<evidence type="ECO:0000256" key="3">
    <source>
        <dbReference type="ARBA" id="ARBA00022729"/>
    </source>
</evidence>
<dbReference type="InterPro" id="IPR017946">
    <property type="entry name" value="PLC-like_Pdiesterase_TIM-brl"/>
</dbReference>
<dbReference type="RefSeq" id="WP_169561978.1">
    <property type="nucleotide sequence ID" value="NZ_BSNF01000010.1"/>
</dbReference>
<comment type="catalytic activity">
    <reaction evidence="6">
        <text>a sn-glycero-3-phosphodiester + H2O = an alcohol + sn-glycerol 3-phosphate + H(+)</text>
        <dbReference type="Rhea" id="RHEA:12969"/>
        <dbReference type="ChEBI" id="CHEBI:15377"/>
        <dbReference type="ChEBI" id="CHEBI:15378"/>
        <dbReference type="ChEBI" id="CHEBI:30879"/>
        <dbReference type="ChEBI" id="CHEBI:57597"/>
        <dbReference type="ChEBI" id="CHEBI:83408"/>
        <dbReference type="EC" id="3.1.4.46"/>
    </reaction>
</comment>
<comment type="caution">
    <text evidence="9">The sequence shown here is derived from an EMBL/GenBank/DDBJ whole genome shotgun (WGS) entry which is preliminary data.</text>
</comment>
<comment type="similarity">
    <text evidence="1">Belongs to the glycerophosphoryl diester phosphodiesterase family.</text>
</comment>
<dbReference type="Gene3D" id="3.20.20.190">
    <property type="entry name" value="Phosphatidylinositol (PI) phosphodiesterase"/>
    <property type="match status" value="1"/>
</dbReference>
<reference evidence="9" key="1">
    <citation type="journal article" date="2014" name="Int. J. Syst. Evol. Microbiol.">
        <title>Complete genome of a new Firmicutes species belonging to the dominant human colonic microbiota ('Ruminococcus bicirculans') reveals two chromosomes and a selective capacity to utilize plant glucans.</title>
        <authorList>
            <consortium name="NISC Comparative Sequencing Program"/>
            <person name="Wegmann U."/>
            <person name="Louis P."/>
            <person name="Goesmann A."/>
            <person name="Henrissat B."/>
            <person name="Duncan S.H."/>
            <person name="Flint H.J."/>
        </authorList>
    </citation>
    <scope>NUCLEOTIDE SEQUENCE</scope>
    <source>
        <strain evidence="9">NBRC 103408</strain>
    </source>
</reference>
<accession>A0ABQ5U9N4</accession>
<evidence type="ECO:0000313" key="9">
    <source>
        <dbReference type="EMBL" id="GLQ07893.1"/>
    </source>
</evidence>
<keyword evidence="4" id="KW-0319">Glycerol metabolism</keyword>
<keyword evidence="5" id="KW-0378">Hydrolase</keyword>
<dbReference type="CDD" id="cd08560">
    <property type="entry name" value="GDPD_EcGlpQ_like_1"/>
    <property type="match status" value="1"/>
</dbReference>
<feature type="chain" id="PRO_5047322201" description="glycerophosphodiester phosphodiesterase" evidence="7">
    <location>
        <begin position="32"/>
        <end position="418"/>
    </location>
</feature>
<keyword evidence="3 7" id="KW-0732">Signal</keyword>
<dbReference type="PANTHER" id="PTHR43620:SF7">
    <property type="entry name" value="GLYCEROPHOSPHODIESTER PHOSPHODIESTERASE GDPD5-RELATED"/>
    <property type="match status" value="1"/>
</dbReference>
<evidence type="ECO:0000313" key="10">
    <source>
        <dbReference type="Proteomes" id="UP001161409"/>
    </source>
</evidence>
<dbReference type="Proteomes" id="UP001161409">
    <property type="component" value="Unassembled WGS sequence"/>
</dbReference>
<dbReference type="PROSITE" id="PS51704">
    <property type="entry name" value="GP_PDE"/>
    <property type="match status" value="1"/>
</dbReference>
<dbReference type="Pfam" id="PF03009">
    <property type="entry name" value="GDPD"/>
    <property type="match status" value="1"/>
</dbReference>
<evidence type="ECO:0000256" key="4">
    <source>
        <dbReference type="ARBA" id="ARBA00022798"/>
    </source>
</evidence>
<reference evidence="9" key="2">
    <citation type="submission" date="2023-01" db="EMBL/GenBank/DDBJ databases">
        <title>Draft genome sequence of Sneathiella chinensis strain NBRC 103408.</title>
        <authorList>
            <person name="Sun Q."/>
            <person name="Mori K."/>
        </authorList>
    </citation>
    <scope>NUCLEOTIDE SEQUENCE</scope>
    <source>
        <strain evidence="9">NBRC 103408</strain>
    </source>
</reference>
<protein>
    <recommendedName>
        <fullName evidence="2">glycerophosphodiester phosphodiesterase</fullName>
        <ecNumber evidence="2">3.1.4.46</ecNumber>
    </recommendedName>
</protein>
<evidence type="ECO:0000256" key="5">
    <source>
        <dbReference type="ARBA" id="ARBA00022801"/>
    </source>
</evidence>
<sequence length="418" mass="46241">MGRLSFFRRVRQAIGLTGLAVLFLLPAPAQAETDIPAQLGPRPFYLLEQLEAGALKDRLEACKAGPFYRSDFSIAHRGAPLQFPEHTRQSYQAALTMGAGIVECDVTFTQDRELVCRHSQCDLQATTDILLKPELAGKCTQPFQPADPATGAAASAKCCTSDITLAEFRTLKGKMDGVNKQATTPEEYVRGTADWRTDLYSATGTLMTHGESLNLIDRAGAKFTPELKAPQISMPFDGDFSQQDYARKLVEDYKARNIDPSRVYLQSFNLEDIRFWIETEPDFGRQAVYLDGRSKQIRPDDPNSFSPSMQALADMGLKIIAPPIWMLLSLDDTGEIIPSLYARKAREAGLDIIAWSLERSGPLTNGGGWYYKTVKPAIRSDGDMLKVLDILARDVGVIGVFSDWPATTTFYANCTDKN</sequence>